<evidence type="ECO:0000313" key="1">
    <source>
        <dbReference type="EMBL" id="SJN12194.1"/>
    </source>
</evidence>
<name>A0A1R4HXY9_9GAMM</name>
<organism evidence="1 2">
    <name type="scientific">Halomonas citrativorans</name>
    <dbReference type="NCBI Taxonomy" id="2742612"/>
    <lineage>
        <taxon>Bacteria</taxon>
        <taxon>Pseudomonadati</taxon>
        <taxon>Pseudomonadota</taxon>
        <taxon>Gammaproteobacteria</taxon>
        <taxon>Oceanospirillales</taxon>
        <taxon>Halomonadaceae</taxon>
        <taxon>Halomonas</taxon>
    </lineage>
</organism>
<gene>
    <name evidence="1" type="ORF">CZ787_07510</name>
</gene>
<accession>A0A1R4HXY9</accession>
<dbReference type="AlphaFoldDB" id="A0A1R4HXY9"/>
<sequence length="82" mass="9609">MIKALIKKTLRYVLKKLVVYPGIRRLGHKVLAPFPNLKGRIIRLLQAGRFINFTVENPVEGYGEHQQRITNGLQQRWKRDSQ</sequence>
<dbReference type="EMBL" id="FUKM01000032">
    <property type="protein sequence ID" value="SJN12194.1"/>
    <property type="molecule type" value="Genomic_DNA"/>
</dbReference>
<dbReference type="OrthoDB" id="9973214at2"/>
<protein>
    <submittedName>
        <fullName evidence="1">Uncharacterized protein</fullName>
    </submittedName>
</protein>
<dbReference type="Proteomes" id="UP000196331">
    <property type="component" value="Unassembled WGS sequence"/>
</dbReference>
<evidence type="ECO:0000313" key="2">
    <source>
        <dbReference type="Proteomes" id="UP000196331"/>
    </source>
</evidence>
<dbReference type="RefSeq" id="WP_087107716.1">
    <property type="nucleotide sequence ID" value="NZ_FUKM01000032.1"/>
</dbReference>
<comment type="caution">
    <text evidence="1">The sequence shown here is derived from an EMBL/GenBank/DDBJ whole genome shotgun (WGS) entry which is preliminary data.</text>
</comment>
<proteinExistence type="predicted"/>
<reference evidence="1 2" key="1">
    <citation type="submission" date="2017-02" db="EMBL/GenBank/DDBJ databases">
        <authorList>
            <person name="Dridi B."/>
        </authorList>
    </citation>
    <scope>NUCLEOTIDE SEQUENCE [LARGE SCALE GENOMIC DNA]</scope>
    <source>
        <strain evidence="1 2">JB380</strain>
    </source>
</reference>